<feature type="domain" description="Macro" evidence="1">
    <location>
        <begin position="1"/>
        <end position="163"/>
    </location>
</feature>
<organism evidence="2">
    <name type="scientific">marine sediment metagenome</name>
    <dbReference type="NCBI Taxonomy" id="412755"/>
    <lineage>
        <taxon>unclassified sequences</taxon>
        <taxon>metagenomes</taxon>
        <taxon>ecological metagenomes</taxon>
    </lineage>
</organism>
<name>A0A0F9BQE9_9ZZZZ</name>
<dbReference type="PANTHER" id="PTHR12521:SF0">
    <property type="entry name" value="ADP-RIBOSE GLYCOHYDROLASE OARD1"/>
    <property type="match status" value="1"/>
</dbReference>
<comment type="caution">
    <text evidence="2">The sequence shown here is derived from an EMBL/GenBank/DDBJ whole genome shotgun (WGS) entry which is preliminary data.</text>
</comment>
<sequence>MIEITTGNILQAETEALVNTVNCVGVMGRGIALQFKKEFPDNFTAYKAACDKKELKPGMMLVVNLNQLQLPRYVINFPTKRHWKGKSRIEDIESGLNSLITEVRQRNIESIAIPPLGCGLGGLDWGVVRPMVERAFESLPKVRVLLYEPVGAPAAEKMAKTKKEPNMTVGRASLLGLMRRYLSAAMDPSVSLLEIHKLMYFMQEAGEPLRLKYTKGPYGPYAENLR</sequence>
<reference evidence="2" key="1">
    <citation type="journal article" date="2015" name="Nature">
        <title>Complex archaea that bridge the gap between prokaryotes and eukaryotes.</title>
        <authorList>
            <person name="Spang A."/>
            <person name="Saw J.H."/>
            <person name="Jorgensen S.L."/>
            <person name="Zaremba-Niedzwiedzka K."/>
            <person name="Martijn J."/>
            <person name="Lind A.E."/>
            <person name="van Eijk R."/>
            <person name="Schleper C."/>
            <person name="Guy L."/>
            <person name="Ettema T.J."/>
        </authorList>
    </citation>
    <scope>NUCLEOTIDE SEQUENCE</scope>
</reference>
<dbReference type="EMBL" id="LAZR01048071">
    <property type="protein sequence ID" value="KKK92759.1"/>
    <property type="molecule type" value="Genomic_DNA"/>
</dbReference>
<evidence type="ECO:0000259" key="1">
    <source>
        <dbReference type="PROSITE" id="PS51154"/>
    </source>
</evidence>
<dbReference type="InterPro" id="IPR050892">
    <property type="entry name" value="ADP-ribose_metab_enzymes"/>
</dbReference>
<dbReference type="AlphaFoldDB" id="A0A0F9BQE9"/>
<dbReference type="CDD" id="cd02901">
    <property type="entry name" value="Macro_Poa1p-like"/>
    <property type="match status" value="1"/>
</dbReference>
<accession>A0A0F9BQE9</accession>
<dbReference type="InterPro" id="IPR002589">
    <property type="entry name" value="Macro_dom"/>
</dbReference>
<dbReference type="SUPFAM" id="SSF52949">
    <property type="entry name" value="Macro domain-like"/>
    <property type="match status" value="1"/>
</dbReference>
<protein>
    <recommendedName>
        <fullName evidence="1">Macro domain-containing protein</fullName>
    </recommendedName>
</protein>
<dbReference type="Gene3D" id="3.40.220.10">
    <property type="entry name" value="Leucine Aminopeptidase, subunit E, domain 1"/>
    <property type="match status" value="1"/>
</dbReference>
<dbReference type="InterPro" id="IPR043472">
    <property type="entry name" value="Macro_dom-like"/>
</dbReference>
<dbReference type="PANTHER" id="PTHR12521">
    <property type="entry name" value="PROTEIN C6ORF130"/>
    <property type="match status" value="1"/>
</dbReference>
<dbReference type="Pfam" id="PF01661">
    <property type="entry name" value="Macro"/>
    <property type="match status" value="1"/>
</dbReference>
<dbReference type="GO" id="GO:0140291">
    <property type="term" value="P:peptidyl-glutamate ADP-deribosylation"/>
    <property type="evidence" value="ECO:0007669"/>
    <property type="project" value="TreeGrafter"/>
</dbReference>
<gene>
    <name evidence="2" type="ORF">LCGC14_2699710</name>
</gene>
<dbReference type="SMART" id="SM00506">
    <property type="entry name" value="A1pp"/>
    <property type="match status" value="1"/>
</dbReference>
<proteinExistence type="predicted"/>
<dbReference type="PROSITE" id="PS51154">
    <property type="entry name" value="MACRO"/>
    <property type="match status" value="1"/>
</dbReference>
<evidence type="ECO:0000313" key="2">
    <source>
        <dbReference type="EMBL" id="KKK92759.1"/>
    </source>
</evidence>
<feature type="non-terminal residue" evidence="2">
    <location>
        <position position="226"/>
    </location>
</feature>